<feature type="region of interest" description="Disordered" evidence="1">
    <location>
        <begin position="158"/>
        <end position="180"/>
    </location>
</feature>
<keyword evidence="3" id="KW-1185">Reference proteome</keyword>
<proteinExistence type="predicted"/>
<reference evidence="2 3" key="1">
    <citation type="submission" date="2019-02" db="EMBL/GenBank/DDBJ databases">
        <title>Draft Genome Sequences of Six Type Strains of the Genus Massilia.</title>
        <authorList>
            <person name="Miess H."/>
            <person name="Frediansyhah A."/>
            <person name="Gross H."/>
        </authorList>
    </citation>
    <scope>NUCLEOTIDE SEQUENCE [LARGE SCALE GENOMIC DNA]</scope>
    <source>
        <strain evidence="2 3">DSM 17473</strain>
    </source>
</reference>
<dbReference type="AlphaFoldDB" id="A0A4P6L203"/>
<dbReference type="EMBL" id="CP035913">
    <property type="protein sequence ID" value="QBE64922.1"/>
    <property type="molecule type" value="Genomic_DNA"/>
</dbReference>
<evidence type="ECO:0000313" key="2">
    <source>
        <dbReference type="EMBL" id="QBE64922.1"/>
    </source>
</evidence>
<dbReference type="Proteomes" id="UP000290637">
    <property type="component" value="Chromosome"/>
</dbReference>
<sequence>MMKKKITCKTEAILINRVRWTVSRIAMLSVACGMTLPLAATAQKAPAASITEAQAARIDNALLLQGPETPLTKAVAEARSTIAAFLRVHSCITYDAGGLNIFAAPGKTYPNNNYAQSPKPQMRRHDKSACVTVLRVHGWTMPSPNTLRFEVVYTSDNSGESGKSTHEVQKQANGEWLFSR</sequence>
<evidence type="ECO:0000313" key="3">
    <source>
        <dbReference type="Proteomes" id="UP000290637"/>
    </source>
</evidence>
<evidence type="ECO:0000256" key="1">
    <source>
        <dbReference type="SAM" id="MobiDB-lite"/>
    </source>
</evidence>
<name>A0A4P6L203_9BURK</name>
<dbReference type="RefSeq" id="WP_130188037.1">
    <property type="nucleotide sequence ID" value="NZ_CP035913.1"/>
</dbReference>
<accession>A0A4P6L203</accession>
<protein>
    <submittedName>
        <fullName evidence="2">Uncharacterized protein</fullName>
    </submittedName>
</protein>
<organism evidence="2 3">
    <name type="scientific">Pseudoduganella lutea</name>
    <dbReference type="NCBI Taxonomy" id="321985"/>
    <lineage>
        <taxon>Bacteria</taxon>
        <taxon>Pseudomonadati</taxon>
        <taxon>Pseudomonadota</taxon>
        <taxon>Betaproteobacteria</taxon>
        <taxon>Burkholderiales</taxon>
        <taxon>Oxalobacteraceae</taxon>
        <taxon>Telluria group</taxon>
        <taxon>Pseudoduganella</taxon>
    </lineage>
</organism>
<gene>
    <name evidence="2" type="ORF">EWM63_19580</name>
</gene>
<dbReference type="OrthoDB" id="8856546at2"/>
<dbReference type="KEGG" id="plue:EWM63_19580"/>